<dbReference type="Proteomes" id="UP000053750">
    <property type="component" value="Unassembled WGS sequence"/>
</dbReference>
<gene>
    <name evidence="1" type="ORF">BG53_15820</name>
</gene>
<reference evidence="1 2" key="1">
    <citation type="submission" date="2014-02" db="EMBL/GenBank/DDBJ databases">
        <title>Genome sequence of Paenibacillus darwinianus reveals adaptive mechanisms for survival in Antarctic soils.</title>
        <authorList>
            <person name="Dsouza M."/>
            <person name="Taylor M.W."/>
            <person name="Turner S.J."/>
            <person name="Aislabie J."/>
        </authorList>
    </citation>
    <scope>NUCLEOTIDE SEQUENCE [LARGE SCALE GENOMIC DNA]</scope>
    <source>
        <strain evidence="1 2">CE1</strain>
    </source>
</reference>
<protein>
    <submittedName>
        <fullName evidence="1">Uncharacterized protein</fullName>
    </submittedName>
</protein>
<name>A0A9W5S2P0_9BACL</name>
<organism evidence="1 2">
    <name type="scientific">Paenibacillus darwinianus</name>
    <dbReference type="NCBI Taxonomy" id="1380763"/>
    <lineage>
        <taxon>Bacteria</taxon>
        <taxon>Bacillati</taxon>
        <taxon>Bacillota</taxon>
        <taxon>Bacilli</taxon>
        <taxon>Bacillales</taxon>
        <taxon>Paenibacillaceae</taxon>
        <taxon>Paenibacillus</taxon>
    </lineage>
</organism>
<keyword evidence="2" id="KW-1185">Reference proteome</keyword>
<evidence type="ECO:0000313" key="1">
    <source>
        <dbReference type="EMBL" id="EXX89409.1"/>
    </source>
</evidence>
<dbReference type="EMBL" id="JFHU01000097">
    <property type="protein sequence ID" value="EXX89409.1"/>
    <property type="molecule type" value="Genomic_DNA"/>
</dbReference>
<accession>A0A9W5S2P0</accession>
<proteinExistence type="predicted"/>
<evidence type="ECO:0000313" key="2">
    <source>
        <dbReference type="Proteomes" id="UP000053750"/>
    </source>
</evidence>
<sequence>MVSSLLSIAFLQTVSTSDEAMQRVNQISFDLFDQYYDFFNHFIIDKVIRFAYDEYRAIEGGV</sequence>
<dbReference type="AlphaFoldDB" id="A0A9W5S2P0"/>
<comment type="caution">
    <text evidence="1">The sequence shown here is derived from an EMBL/GenBank/DDBJ whole genome shotgun (WGS) entry which is preliminary data.</text>
</comment>